<dbReference type="Gene3D" id="2.60.120.1130">
    <property type="match status" value="1"/>
</dbReference>
<feature type="domain" description="Transglutaminase-like" evidence="1">
    <location>
        <begin position="284"/>
        <end position="376"/>
    </location>
</feature>
<feature type="domain" description="DUF3857" evidence="2">
    <location>
        <begin position="60"/>
        <end position="193"/>
    </location>
</feature>
<dbReference type="Pfam" id="PF12969">
    <property type="entry name" value="DUF3857"/>
    <property type="match status" value="1"/>
</dbReference>
<dbReference type="Pfam" id="PF01841">
    <property type="entry name" value="Transglut_core"/>
    <property type="match status" value="1"/>
</dbReference>
<dbReference type="SUPFAM" id="SSF54001">
    <property type="entry name" value="Cysteine proteinases"/>
    <property type="match status" value="1"/>
</dbReference>
<name>A0ABW5NBC4_9FLAO</name>
<dbReference type="InterPro" id="IPR024618">
    <property type="entry name" value="DUF3857"/>
</dbReference>
<organism evidence="3 4">
    <name type="scientific">Aquimarina hainanensis</name>
    <dbReference type="NCBI Taxonomy" id="1578017"/>
    <lineage>
        <taxon>Bacteria</taxon>
        <taxon>Pseudomonadati</taxon>
        <taxon>Bacteroidota</taxon>
        <taxon>Flavobacteriia</taxon>
        <taxon>Flavobacteriales</taxon>
        <taxon>Flavobacteriaceae</taxon>
        <taxon>Aquimarina</taxon>
    </lineage>
</organism>
<dbReference type="InterPro" id="IPR038765">
    <property type="entry name" value="Papain-like_cys_pep_sf"/>
</dbReference>
<evidence type="ECO:0000313" key="4">
    <source>
        <dbReference type="Proteomes" id="UP001597459"/>
    </source>
</evidence>
<protein>
    <submittedName>
        <fullName evidence="3">DUF3857 domain-containing transglutaminase family protein</fullName>
    </submittedName>
</protein>
<keyword evidence="4" id="KW-1185">Reference proteome</keyword>
<evidence type="ECO:0000313" key="3">
    <source>
        <dbReference type="EMBL" id="MFD2591488.1"/>
    </source>
</evidence>
<dbReference type="InterPro" id="IPR002931">
    <property type="entry name" value="Transglutaminase-like"/>
</dbReference>
<evidence type="ECO:0000259" key="1">
    <source>
        <dbReference type="Pfam" id="PF01841"/>
    </source>
</evidence>
<gene>
    <name evidence="3" type="ORF">ACFSTE_11685</name>
</gene>
<dbReference type="Gene3D" id="2.60.40.3140">
    <property type="match status" value="1"/>
</dbReference>
<accession>A0ABW5NBC4</accession>
<reference evidence="4" key="1">
    <citation type="journal article" date="2019" name="Int. J. Syst. Evol. Microbiol.">
        <title>The Global Catalogue of Microorganisms (GCM) 10K type strain sequencing project: providing services to taxonomists for standard genome sequencing and annotation.</title>
        <authorList>
            <consortium name="The Broad Institute Genomics Platform"/>
            <consortium name="The Broad Institute Genome Sequencing Center for Infectious Disease"/>
            <person name="Wu L."/>
            <person name="Ma J."/>
        </authorList>
    </citation>
    <scope>NUCLEOTIDE SEQUENCE [LARGE SCALE GENOMIC DNA]</scope>
    <source>
        <strain evidence="4">KCTC 42423</strain>
    </source>
</reference>
<proteinExistence type="predicted"/>
<evidence type="ECO:0000259" key="2">
    <source>
        <dbReference type="Pfam" id="PF12969"/>
    </source>
</evidence>
<dbReference type="EMBL" id="JBHULX010000021">
    <property type="protein sequence ID" value="MFD2591488.1"/>
    <property type="molecule type" value="Genomic_DNA"/>
</dbReference>
<sequence length="639" mass="74634">MRHKKRYWLFMVIVLCGLFKLLAQDKSHYQSLVLDSMFTKNTNAVLRYEKIVVTIESSKAVVVTTKRAVTVLNKYGDKYTDTFERYDPSTSIKKLEARIYDQLGNEIKKIRKKDFNDHSAVSNGTLFSDSRVKFIEYTPVSYPYTLEFESEVVYSSTAFIPEWFPVKGYKIGVEESIYEINNPNKISYRKQEKNIEKYEVAVKNTGESIKYILSNVPVVEEEMYSPAFRELVPRLRIVLDEFYLEGKKGIGTDWETLGKWQYENLIRGRGDVSEKTIQEVEALMEEGLSDREKAKRIYEYVQKKTRYISVQLGIGSWMPFKASEVDNLGYGDCKALTNYTMALLHSQNIPAYYTVLYAKERRDVDHELAAFEGNHAILNIPGEKEDMWLECTSQTMPFNFIGDFTDNRDVLVITPEGGVIKRTKKYDVEENKRQTVSEIHLNVDRSMSAMVERTSEGLEYDWNNGIQFLARDKQDVSYKDEWGYINNLKVKNIDLKDDKDEIVFFEKISVCASSYLKKAGSRFLLIPNVFKRNQGSLPVYEERKTPFIIERGYIHIDSSAIHLPKGYTLRKIPLKKRIETPFGSYLWEVEKKNDSLLIFKRFLKINDGAYAKEEYEKYRLFQSDVKKYDKSKIILEKQE</sequence>
<dbReference type="RefSeq" id="WP_378257026.1">
    <property type="nucleotide sequence ID" value="NZ_JBHSJV010000001.1"/>
</dbReference>
<dbReference type="Gene3D" id="3.10.620.30">
    <property type="match status" value="1"/>
</dbReference>
<comment type="caution">
    <text evidence="3">The sequence shown here is derived from an EMBL/GenBank/DDBJ whole genome shotgun (WGS) entry which is preliminary data.</text>
</comment>
<dbReference type="Proteomes" id="UP001597459">
    <property type="component" value="Unassembled WGS sequence"/>
</dbReference>